<dbReference type="EMBL" id="WWCX01000027">
    <property type="protein sequence ID" value="MYM95473.1"/>
    <property type="molecule type" value="Genomic_DNA"/>
</dbReference>
<dbReference type="SUPFAM" id="SSF54427">
    <property type="entry name" value="NTF2-like"/>
    <property type="match status" value="1"/>
</dbReference>
<dbReference type="Gene3D" id="3.10.450.50">
    <property type="match status" value="1"/>
</dbReference>
<sequence length="139" mass="15166">MRSNLQIASEHYAASGRGDIAGMMADVAPDARWTEMAGFPCAGTWIGPAQIVEHVFRVLGGEWDDYRMTLESLIDGGDCIVGIGSYSGTYKRTGRAMQARVTHVWRLAGGKIVGFEQFTDTLLVARAMQIDRAARDSSH</sequence>
<dbReference type="InterPro" id="IPR032710">
    <property type="entry name" value="NTF2-like_dom_sf"/>
</dbReference>
<evidence type="ECO:0000313" key="3">
    <source>
        <dbReference type="Proteomes" id="UP000447355"/>
    </source>
</evidence>
<proteinExistence type="predicted"/>
<dbReference type="PANTHER" id="PTHR41252">
    <property type="entry name" value="BLR2505 PROTEIN"/>
    <property type="match status" value="1"/>
</dbReference>
<organism evidence="2 3">
    <name type="scientific">Duganella vulcania</name>
    <dbReference type="NCBI Taxonomy" id="2692166"/>
    <lineage>
        <taxon>Bacteria</taxon>
        <taxon>Pseudomonadati</taxon>
        <taxon>Pseudomonadota</taxon>
        <taxon>Betaproteobacteria</taxon>
        <taxon>Burkholderiales</taxon>
        <taxon>Oxalobacteraceae</taxon>
        <taxon>Telluria group</taxon>
        <taxon>Duganella</taxon>
    </lineage>
</organism>
<name>A0A845GLM0_9BURK</name>
<dbReference type="Pfam" id="PF12680">
    <property type="entry name" value="SnoaL_2"/>
    <property type="match status" value="1"/>
</dbReference>
<reference evidence="2" key="1">
    <citation type="submission" date="2019-12" db="EMBL/GenBank/DDBJ databases">
        <title>Novel species isolated from a subtropical stream in China.</title>
        <authorList>
            <person name="Lu H."/>
        </authorList>
    </citation>
    <scope>NUCLEOTIDE SEQUENCE [LARGE SCALE GENOMIC DNA]</scope>
    <source>
        <strain evidence="2">FT81W</strain>
    </source>
</reference>
<comment type="caution">
    <text evidence="2">The sequence shown here is derived from an EMBL/GenBank/DDBJ whole genome shotgun (WGS) entry which is preliminary data.</text>
</comment>
<gene>
    <name evidence="2" type="ORF">GTP90_16520</name>
</gene>
<dbReference type="PANTHER" id="PTHR41252:SF1">
    <property type="entry name" value="BLR2505 PROTEIN"/>
    <property type="match status" value="1"/>
</dbReference>
<protein>
    <submittedName>
        <fullName evidence="2">DUF4440 domain-containing protein</fullName>
    </submittedName>
</protein>
<dbReference type="InterPro" id="IPR037401">
    <property type="entry name" value="SnoaL-like"/>
</dbReference>
<dbReference type="AlphaFoldDB" id="A0A845GLM0"/>
<dbReference type="RefSeq" id="WP_161084591.1">
    <property type="nucleotide sequence ID" value="NZ_WWCX01000027.1"/>
</dbReference>
<evidence type="ECO:0000313" key="2">
    <source>
        <dbReference type="EMBL" id="MYM95473.1"/>
    </source>
</evidence>
<accession>A0A845GLM0</accession>
<evidence type="ECO:0000259" key="1">
    <source>
        <dbReference type="Pfam" id="PF12680"/>
    </source>
</evidence>
<feature type="domain" description="SnoaL-like" evidence="1">
    <location>
        <begin position="10"/>
        <end position="113"/>
    </location>
</feature>
<dbReference type="Proteomes" id="UP000447355">
    <property type="component" value="Unassembled WGS sequence"/>
</dbReference>